<evidence type="ECO:0000313" key="4">
    <source>
        <dbReference type="Proteomes" id="UP000663870"/>
    </source>
</evidence>
<dbReference type="InterPro" id="IPR022155">
    <property type="entry name" value="DUF3684"/>
</dbReference>
<evidence type="ECO:0000313" key="3">
    <source>
        <dbReference type="Proteomes" id="UP000663854"/>
    </source>
</evidence>
<proteinExistence type="predicted"/>
<protein>
    <submittedName>
        <fullName evidence="1">Uncharacterized protein</fullName>
    </submittedName>
</protein>
<evidence type="ECO:0000313" key="1">
    <source>
        <dbReference type="EMBL" id="CAF1384942.1"/>
    </source>
</evidence>
<accession>A0A815JRD7</accession>
<comment type="caution">
    <text evidence="1">The sequence shown here is derived from an EMBL/GenBank/DDBJ whole genome shotgun (WGS) entry which is preliminary data.</text>
</comment>
<keyword evidence="4" id="KW-1185">Reference proteome</keyword>
<dbReference type="EMBL" id="CAJNOH010004956">
    <property type="protein sequence ID" value="CAF1384942.1"/>
    <property type="molecule type" value="Genomic_DNA"/>
</dbReference>
<evidence type="ECO:0000313" key="2">
    <source>
        <dbReference type="EMBL" id="CAF1617796.1"/>
    </source>
</evidence>
<dbReference type="EMBL" id="CAJNOL010006425">
    <property type="protein sequence ID" value="CAF1617796.1"/>
    <property type="molecule type" value="Genomic_DNA"/>
</dbReference>
<dbReference type="Proteomes" id="UP000663854">
    <property type="component" value="Unassembled WGS sequence"/>
</dbReference>
<reference evidence="1" key="1">
    <citation type="submission" date="2021-02" db="EMBL/GenBank/DDBJ databases">
        <authorList>
            <person name="Nowell W R."/>
        </authorList>
    </citation>
    <scope>NUCLEOTIDE SEQUENCE</scope>
</reference>
<organism evidence="1 3">
    <name type="scientific">Rotaria sordida</name>
    <dbReference type="NCBI Taxonomy" id="392033"/>
    <lineage>
        <taxon>Eukaryota</taxon>
        <taxon>Metazoa</taxon>
        <taxon>Spiralia</taxon>
        <taxon>Gnathifera</taxon>
        <taxon>Rotifera</taxon>
        <taxon>Eurotatoria</taxon>
        <taxon>Bdelloidea</taxon>
        <taxon>Philodinida</taxon>
        <taxon>Philodinidae</taxon>
        <taxon>Rotaria</taxon>
    </lineage>
</organism>
<dbReference type="Proteomes" id="UP000663870">
    <property type="component" value="Unassembled WGS sequence"/>
</dbReference>
<name>A0A815JRD7_9BILA</name>
<sequence length="106" mass="12689">PIIDWHDIDLHSREYVFLKEIGVREVPDLRKLIDRIIEEHNEQKKELNNEYKLPIALKFLAENFQQHYSKLWKTTKIKRPFLPSILPSKTIILSSPEQVFKGFNSF</sequence>
<dbReference type="Pfam" id="PF12449">
    <property type="entry name" value="DUF3684"/>
    <property type="match status" value="1"/>
</dbReference>
<feature type="non-terminal residue" evidence="1">
    <location>
        <position position="1"/>
    </location>
</feature>
<dbReference type="AlphaFoldDB" id="A0A815JRD7"/>
<gene>
    <name evidence="2" type="ORF">JXQ802_LOCUS50200</name>
    <name evidence="1" type="ORF">PYM288_LOCUS34047</name>
</gene>